<dbReference type="InterPro" id="IPR006657">
    <property type="entry name" value="MoPterin_dinucl-bd_dom"/>
</dbReference>
<protein>
    <submittedName>
        <fullName evidence="2">Oxidoreductase alpha (Molybdopterin) subunit</fullName>
    </submittedName>
</protein>
<accession>A0A377LYZ5</accession>
<dbReference type="CDD" id="cd02787">
    <property type="entry name" value="MopB_CT_ydeP"/>
    <property type="match status" value="1"/>
</dbReference>
<dbReference type="InterPro" id="IPR050123">
    <property type="entry name" value="Prok_molybdopt-oxidoreductase"/>
</dbReference>
<dbReference type="GO" id="GO:1990204">
    <property type="term" value="C:oxidoreductase complex"/>
    <property type="evidence" value="ECO:0007669"/>
    <property type="project" value="UniProtKB-ARBA"/>
</dbReference>
<evidence type="ECO:0000259" key="1">
    <source>
        <dbReference type="Pfam" id="PF01568"/>
    </source>
</evidence>
<dbReference type="GO" id="GO:0016020">
    <property type="term" value="C:membrane"/>
    <property type="evidence" value="ECO:0007669"/>
    <property type="project" value="TreeGrafter"/>
</dbReference>
<dbReference type="SUPFAM" id="SSF50692">
    <property type="entry name" value="ADC-like"/>
    <property type="match status" value="1"/>
</dbReference>
<dbReference type="GO" id="GO:0016491">
    <property type="term" value="F:oxidoreductase activity"/>
    <property type="evidence" value="ECO:0007669"/>
    <property type="project" value="InterPro"/>
</dbReference>
<dbReference type="PANTHER" id="PTHR43105:SF4">
    <property type="entry name" value="PROTEIN YDEP"/>
    <property type="match status" value="1"/>
</dbReference>
<dbReference type="InterPro" id="IPR009010">
    <property type="entry name" value="Asp_de-COase-like_dom_sf"/>
</dbReference>
<evidence type="ECO:0000313" key="2">
    <source>
        <dbReference type="EMBL" id="STQ11208.1"/>
    </source>
</evidence>
<proteinExistence type="predicted"/>
<dbReference type="InterPro" id="IPR037951">
    <property type="entry name" value="MopB_CT_YdeP"/>
</dbReference>
<feature type="domain" description="Molybdopterin dinucleotide-binding" evidence="1">
    <location>
        <begin position="85"/>
        <end position="192"/>
    </location>
</feature>
<dbReference type="Proteomes" id="UP000255106">
    <property type="component" value="Unassembled WGS sequence"/>
</dbReference>
<dbReference type="PANTHER" id="PTHR43105">
    <property type="entry name" value="RESPIRATORY NITRATE REDUCTASE"/>
    <property type="match status" value="1"/>
</dbReference>
<sequence length="205" mass="22996">MAKATLKTTRVDWMHLVADYDRIRDLIEQTIPGFEDYNARIRVPGGFRMPLPPTKRIWPTATGKAMFSVFEGVNEDASGEGDNVLRLITLRSHDQYNTTIYALDDRYRGVFGRRDVLFMNEADMAQSGLEHGDRVDIETALPGSAQRLEDITVVAYAIAPGSVGAYYPEANVLVPLDYLDKESGTPSYKSVPVRLTLRSKEIRPL</sequence>
<dbReference type="AlphaFoldDB" id="A0A377LYZ5"/>
<dbReference type="EMBL" id="UGJB01000004">
    <property type="protein sequence ID" value="STQ11208.1"/>
    <property type="molecule type" value="Genomic_DNA"/>
</dbReference>
<dbReference type="SUPFAM" id="SSF53706">
    <property type="entry name" value="Formate dehydrogenase/DMSO reductase, domains 1-3"/>
    <property type="match status" value="1"/>
</dbReference>
<dbReference type="Gene3D" id="2.40.40.20">
    <property type="match status" value="1"/>
</dbReference>
<dbReference type="Pfam" id="PF01568">
    <property type="entry name" value="Molydop_binding"/>
    <property type="match status" value="1"/>
</dbReference>
<dbReference type="GO" id="GO:0045333">
    <property type="term" value="P:cellular respiration"/>
    <property type="evidence" value="ECO:0007669"/>
    <property type="project" value="UniProtKB-ARBA"/>
</dbReference>
<name>A0A377LYZ5_ENTCL</name>
<dbReference type="GO" id="GO:0043546">
    <property type="term" value="F:molybdopterin cofactor binding"/>
    <property type="evidence" value="ECO:0007669"/>
    <property type="project" value="InterPro"/>
</dbReference>
<evidence type="ECO:0000313" key="3">
    <source>
        <dbReference type="Proteomes" id="UP000255106"/>
    </source>
</evidence>
<reference evidence="2 3" key="1">
    <citation type="submission" date="2018-06" db="EMBL/GenBank/DDBJ databases">
        <authorList>
            <consortium name="Pathogen Informatics"/>
            <person name="Doyle S."/>
        </authorList>
    </citation>
    <scope>NUCLEOTIDE SEQUENCE [LARGE SCALE GENOMIC DNA]</scope>
    <source>
        <strain evidence="2 3">NCTC10005</strain>
    </source>
</reference>
<gene>
    <name evidence="2" type="ORF">NCTC10005_03979</name>
</gene>
<organism evidence="2 3">
    <name type="scientific">Enterobacter cloacae</name>
    <dbReference type="NCBI Taxonomy" id="550"/>
    <lineage>
        <taxon>Bacteria</taxon>
        <taxon>Pseudomonadati</taxon>
        <taxon>Pseudomonadota</taxon>
        <taxon>Gammaproteobacteria</taxon>
        <taxon>Enterobacterales</taxon>
        <taxon>Enterobacteriaceae</taxon>
        <taxon>Enterobacter</taxon>
        <taxon>Enterobacter cloacae complex</taxon>
    </lineage>
</organism>